<comment type="catalytic activity">
    <reaction evidence="11">
        <text>L-glutamine + H2O = L-glutamate + NH4(+)</text>
        <dbReference type="Rhea" id="RHEA:15889"/>
        <dbReference type="ChEBI" id="CHEBI:15377"/>
        <dbReference type="ChEBI" id="CHEBI:28938"/>
        <dbReference type="ChEBI" id="CHEBI:29985"/>
        <dbReference type="ChEBI" id="CHEBI:58359"/>
    </reaction>
</comment>
<evidence type="ECO:0000259" key="13">
    <source>
        <dbReference type="Pfam" id="PF06418"/>
    </source>
</evidence>
<dbReference type="GO" id="GO:0046872">
    <property type="term" value="F:metal ion binding"/>
    <property type="evidence" value="ECO:0007669"/>
    <property type="project" value="UniProtKB-KW"/>
</dbReference>
<evidence type="ECO:0000313" key="15">
    <source>
        <dbReference type="Proteomes" id="UP000824176"/>
    </source>
</evidence>
<dbReference type="Pfam" id="PF06418">
    <property type="entry name" value="CTP_synth_N"/>
    <property type="match status" value="1"/>
</dbReference>
<feature type="binding site" evidence="11">
    <location>
        <begin position="186"/>
        <end position="191"/>
    </location>
    <ligand>
        <name>UTP</name>
        <dbReference type="ChEBI" id="CHEBI:46398"/>
    </ligand>
</feature>
<evidence type="ECO:0000256" key="6">
    <source>
        <dbReference type="ARBA" id="ARBA00022840"/>
    </source>
</evidence>
<dbReference type="InterPro" id="IPR017926">
    <property type="entry name" value="GATASE"/>
</dbReference>
<keyword evidence="3 11" id="KW-0436">Ligase</keyword>
<dbReference type="InterPro" id="IPR033828">
    <property type="entry name" value="GATase1_CTP_Synthase"/>
</dbReference>
<evidence type="ECO:0000256" key="1">
    <source>
        <dbReference type="ARBA" id="ARBA00005171"/>
    </source>
</evidence>
<comment type="function">
    <text evidence="11">Catalyzes the ATP-dependent amination of UTP to CTP with either L-glutamine or ammonia as the source of nitrogen. Regulates intracellular CTP levels through interactions with the four ribonucleotide triphosphates.</text>
</comment>
<feature type="domain" description="Glutamine amidotransferase" evidence="12">
    <location>
        <begin position="301"/>
        <end position="526"/>
    </location>
</feature>
<dbReference type="Pfam" id="PF00117">
    <property type="entry name" value="GATase"/>
    <property type="match status" value="1"/>
</dbReference>
<dbReference type="Gene3D" id="3.40.50.300">
    <property type="entry name" value="P-loop containing nucleotide triphosphate hydrolases"/>
    <property type="match status" value="1"/>
</dbReference>
<feature type="binding site" evidence="11">
    <location>
        <position position="71"/>
    </location>
    <ligand>
        <name>Mg(2+)</name>
        <dbReference type="ChEBI" id="CHEBI:18420"/>
    </ligand>
</feature>
<gene>
    <name evidence="11" type="primary">pyrG</name>
    <name evidence="14" type="ORF">H9804_10135</name>
</gene>
<dbReference type="GO" id="GO:0005829">
    <property type="term" value="C:cytosol"/>
    <property type="evidence" value="ECO:0007669"/>
    <property type="project" value="TreeGrafter"/>
</dbReference>
<feature type="binding site" evidence="11">
    <location>
        <position position="352"/>
    </location>
    <ligand>
        <name>L-glutamine</name>
        <dbReference type="ChEBI" id="CHEBI:58359"/>
    </ligand>
</feature>
<feature type="binding site" evidence="11">
    <location>
        <position position="222"/>
    </location>
    <ligand>
        <name>CTP</name>
        <dbReference type="ChEBI" id="CHEBI:37563"/>
        <note>allosteric inhibitor</note>
    </ligand>
</feature>
<keyword evidence="6 11" id="KW-0067">ATP-binding</keyword>
<dbReference type="EMBL" id="DXAQ01000149">
    <property type="protein sequence ID" value="HIZ90293.1"/>
    <property type="molecule type" value="Genomic_DNA"/>
</dbReference>
<dbReference type="CDD" id="cd01746">
    <property type="entry name" value="GATase1_CTP_Synthase"/>
    <property type="match status" value="1"/>
</dbReference>
<dbReference type="GO" id="GO:0019856">
    <property type="term" value="P:pyrimidine nucleobase biosynthetic process"/>
    <property type="evidence" value="ECO:0007669"/>
    <property type="project" value="TreeGrafter"/>
</dbReference>
<dbReference type="GO" id="GO:0003883">
    <property type="term" value="F:CTP synthase activity"/>
    <property type="evidence" value="ECO:0007669"/>
    <property type="project" value="UniProtKB-UniRule"/>
</dbReference>
<feature type="domain" description="CTP synthase N-terminal" evidence="13">
    <location>
        <begin position="3"/>
        <end position="265"/>
    </location>
</feature>
<dbReference type="Gene3D" id="3.40.50.880">
    <property type="match status" value="1"/>
</dbReference>
<reference evidence="14" key="2">
    <citation type="submission" date="2021-04" db="EMBL/GenBank/DDBJ databases">
        <authorList>
            <person name="Gilroy R."/>
        </authorList>
    </citation>
    <scope>NUCLEOTIDE SEQUENCE</scope>
    <source>
        <strain evidence="14">ChiW4-1371</strain>
    </source>
</reference>
<comment type="activity regulation">
    <text evidence="11">Allosterically activated by GTP, when glutamine is the substrate; GTP has no effect on the reaction when ammonia is the substrate. The allosteric effector GTP functions by stabilizing the protein conformation that binds the tetrahedral intermediate(s) formed during glutamine hydrolysis. Inhibited by the product CTP, via allosteric rather than competitive inhibition.</text>
</comment>
<dbReference type="NCBIfam" id="NF003792">
    <property type="entry name" value="PRK05380.1"/>
    <property type="match status" value="1"/>
</dbReference>
<dbReference type="NCBIfam" id="TIGR00337">
    <property type="entry name" value="PyrG"/>
    <property type="match status" value="1"/>
</dbReference>
<evidence type="ECO:0000256" key="10">
    <source>
        <dbReference type="ARBA" id="ARBA00047781"/>
    </source>
</evidence>
<organism evidence="14 15">
    <name type="scientific">Candidatus Mucispirillum faecigallinarum</name>
    <dbReference type="NCBI Taxonomy" id="2838699"/>
    <lineage>
        <taxon>Bacteria</taxon>
        <taxon>Pseudomonadati</taxon>
        <taxon>Deferribacterota</taxon>
        <taxon>Deferribacteres</taxon>
        <taxon>Deferribacterales</taxon>
        <taxon>Mucispirillaceae</taxon>
        <taxon>Mucispirillum</taxon>
    </lineage>
</organism>
<evidence type="ECO:0000256" key="4">
    <source>
        <dbReference type="ARBA" id="ARBA00022723"/>
    </source>
</evidence>
<dbReference type="PROSITE" id="PS51273">
    <property type="entry name" value="GATASE_TYPE_1"/>
    <property type="match status" value="1"/>
</dbReference>
<feature type="binding site" evidence="11">
    <location>
        <begin position="14"/>
        <end position="19"/>
    </location>
    <ligand>
        <name>ATP</name>
        <dbReference type="ChEBI" id="CHEBI:30616"/>
    </ligand>
</feature>
<dbReference type="FunFam" id="3.40.50.300:FF:000009">
    <property type="entry name" value="CTP synthase"/>
    <property type="match status" value="1"/>
</dbReference>
<feature type="active site" evidence="11">
    <location>
        <position position="509"/>
    </location>
</feature>
<dbReference type="InterPro" id="IPR004468">
    <property type="entry name" value="CTP_synthase"/>
</dbReference>
<feature type="region of interest" description="Amidoligase domain" evidence="11">
    <location>
        <begin position="1"/>
        <end position="265"/>
    </location>
</feature>
<evidence type="ECO:0000256" key="5">
    <source>
        <dbReference type="ARBA" id="ARBA00022741"/>
    </source>
</evidence>
<comment type="pathway">
    <text evidence="1 11">Pyrimidine metabolism; CTP biosynthesis via de novo pathway; CTP from UDP: step 2/2.</text>
</comment>
<feature type="binding site" evidence="11">
    <location>
        <position position="462"/>
    </location>
    <ligand>
        <name>L-glutamine</name>
        <dbReference type="ChEBI" id="CHEBI:58359"/>
    </ligand>
</feature>
<evidence type="ECO:0000313" key="14">
    <source>
        <dbReference type="EMBL" id="HIZ90293.1"/>
    </source>
</evidence>
<dbReference type="SUPFAM" id="SSF52317">
    <property type="entry name" value="Class I glutamine amidotransferase-like"/>
    <property type="match status" value="1"/>
</dbReference>
<dbReference type="InterPro" id="IPR017456">
    <property type="entry name" value="CTP_synthase_N"/>
</dbReference>
<feature type="binding site" evidence="11">
    <location>
        <begin position="186"/>
        <end position="191"/>
    </location>
    <ligand>
        <name>CTP</name>
        <dbReference type="ChEBI" id="CHEBI:37563"/>
        <note>allosteric inhibitor</note>
    </ligand>
</feature>
<dbReference type="FunFam" id="3.40.50.880:FF:000002">
    <property type="entry name" value="CTP synthase"/>
    <property type="match status" value="1"/>
</dbReference>
<protein>
    <recommendedName>
        <fullName evidence="11">CTP synthase</fullName>
        <ecNumber evidence="11">6.3.4.2</ecNumber>
    </recommendedName>
    <alternativeName>
        <fullName evidence="11">Cytidine 5'-triphosphate synthase</fullName>
    </alternativeName>
    <alternativeName>
        <fullName evidence="11">Cytidine triphosphate synthetase</fullName>
        <shortName evidence="11">CTP synthetase</shortName>
        <shortName evidence="11">CTPS</shortName>
    </alternativeName>
    <alternativeName>
        <fullName evidence="11">UTP--ammonia ligase</fullName>
    </alternativeName>
</protein>
<keyword evidence="5 11" id="KW-0547">Nucleotide-binding</keyword>
<dbReference type="InterPro" id="IPR027417">
    <property type="entry name" value="P-loop_NTPase"/>
</dbReference>
<dbReference type="GO" id="GO:0005524">
    <property type="term" value="F:ATP binding"/>
    <property type="evidence" value="ECO:0007669"/>
    <property type="project" value="UniProtKB-KW"/>
</dbReference>
<evidence type="ECO:0000256" key="8">
    <source>
        <dbReference type="ARBA" id="ARBA00022962"/>
    </source>
</evidence>
<dbReference type="EC" id="6.3.4.2" evidence="11"/>
<comment type="miscellaneous">
    <text evidence="11">CTPSs have evolved a hybrid strategy for distinguishing between UTP and CTP. The overlapping regions of the product feedback inhibitory and substrate sites recognize a common feature in both compounds, the triphosphate moiety. To differentiate isosteric substrate and product pyrimidine rings, an additional pocket far from the expected kinase/ligase catalytic site, specifically recognizes the cytosine and ribose portions of the product inhibitor.</text>
</comment>
<feature type="binding site" evidence="11">
    <location>
        <position position="240"/>
    </location>
    <ligand>
        <name>ATP</name>
        <dbReference type="ChEBI" id="CHEBI:30616"/>
    </ligand>
</feature>
<dbReference type="PANTHER" id="PTHR11550">
    <property type="entry name" value="CTP SYNTHASE"/>
    <property type="match status" value="1"/>
</dbReference>
<evidence type="ECO:0000256" key="2">
    <source>
        <dbReference type="ARBA" id="ARBA00007533"/>
    </source>
</evidence>
<dbReference type="GO" id="GO:0044210">
    <property type="term" value="P:'de novo' CTP biosynthetic process"/>
    <property type="evidence" value="ECO:0007669"/>
    <property type="project" value="UniProtKB-UniRule"/>
</dbReference>
<proteinExistence type="inferred from homology"/>
<dbReference type="GO" id="GO:0042802">
    <property type="term" value="F:identical protein binding"/>
    <property type="evidence" value="ECO:0007669"/>
    <property type="project" value="TreeGrafter"/>
</dbReference>
<comment type="caution">
    <text evidence="11">Lacks conserved residue(s) required for the propagation of feature annotation.</text>
</comment>
<feature type="binding site" evidence="11">
    <location>
        <position position="71"/>
    </location>
    <ligand>
        <name>ATP</name>
        <dbReference type="ChEBI" id="CHEBI:30616"/>
    </ligand>
</feature>
<dbReference type="GO" id="GO:0097268">
    <property type="term" value="C:cytoophidium"/>
    <property type="evidence" value="ECO:0007669"/>
    <property type="project" value="UniProtKB-ARBA"/>
</dbReference>
<evidence type="ECO:0000259" key="12">
    <source>
        <dbReference type="Pfam" id="PF00117"/>
    </source>
</evidence>
<evidence type="ECO:0000256" key="11">
    <source>
        <dbReference type="HAMAP-Rule" id="MF_01227"/>
    </source>
</evidence>
<dbReference type="CDD" id="cd03113">
    <property type="entry name" value="CTPS_N"/>
    <property type="match status" value="1"/>
</dbReference>
<feature type="binding site" evidence="11">
    <location>
        <position position="222"/>
    </location>
    <ligand>
        <name>UTP</name>
        <dbReference type="ChEBI" id="CHEBI:46398"/>
    </ligand>
</feature>
<dbReference type="HAMAP" id="MF_01227">
    <property type="entry name" value="PyrG"/>
    <property type="match status" value="1"/>
</dbReference>
<keyword evidence="8 11" id="KW-0315">Glutamine amidotransferase</keyword>
<keyword evidence="9 11" id="KW-0665">Pyrimidine biosynthesis</keyword>
<dbReference type="PANTHER" id="PTHR11550:SF0">
    <property type="entry name" value="CTP SYNTHASE-RELATED"/>
    <property type="match status" value="1"/>
</dbReference>
<comment type="catalytic activity">
    <reaction evidence="10 11">
        <text>UTP + L-glutamine + ATP + H2O = CTP + L-glutamate + ADP + phosphate + 2 H(+)</text>
        <dbReference type="Rhea" id="RHEA:26426"/>
        <dbReference type="ChEBI" id="CHEBI:15377"/>
        <dbReference type="ChEBI" id="CHEBI:15378"/>
        <dbReference type="ChEBI" id="CHEBI:29985"/>
        <dbReference type="ChEBI" id="CHEBI:30616"/>
        <dbReference type="ChEBI" id="CHEBI:37563"/>
        <dbReference type="ChEBI" id="CHEBI:43474"/>
        <dbReference type="ChEBI" id="CHEBI:46398"/>
        <dbReference type="ChEBI" id="CHEBI:58359"/>
        <dbReference type="ChEBI" id="CHEBI:456216"/>
        <dbReference type="EC" id="6.3.4.2"/>
    </reaction>
</comment>
<sequence>MAKYVFVTGGVLSSLGKGITAASLGALLESRGYKVALRKFDPYLNYGPGTMSPLQHGEIFVTADGCEGDLDLGHYERFTTTNTDKHSDITSGKIYYTVIERERRGEYLGATVQVIPHITDEIKACITAGAEDYDIVIVEIGGTVGDIEGLPFLEAIRQMKFDLCESDVLFLHVTLVPYIKSAGELKTKPTQHSVRQLQEIGISPDILVCRSEYPLNEGVRNKLALFCNVEKSSVINCMDAATIYQVPLILNEEGLDSEVIKKLCLEDREYDLSRWQDIVKRIKQPKDTVSIAVVGKYLETKDAYLSLSEALLHGAVANYLKVDIKWIDAEKLEEKMASEYLSNVDGILIPAGFGERGMEGKINAVNFARTKDIPFLGISMGLQAAVIEFARNVLKLEDARSAEMTKPEHSQNLVIDYKHDEHYNEEMGASMRLGSYVTSLLDDSLVKEIYNTDTVTERHRHRLEINNNYRSALENAGMVISGNNEESGFADIIELSSHRWFIATQFCPEFQSKPFNPHPLYNAFVQAAYKFKQEKNNSSAD</sequence>
<reference evidence="14" key="1">
    <citation type="journal article" date="2021" name="PeerJ">
        <title>Extensive microbial diversity within the chicken gut microbiome revealed by metagenomics and culture.</title>
        <authorList>
            <person name="Gilroy R."/>
            <person name="Ravi A."/>
            <person name="Getino M."/>
            <person name="Pursley I."/>
            <person name="Horton D.L."/>
            <person name="Alikhan N.F."/>
            <person name="Baker D."/>
            <person name="Gharbi K."/>
            <person name="Hall N."/>
            <person name="Watson M."/>
            <person name="Adriaenssens E.M."/>
            <person name="Foster-Nyarko E."/>
            <person name="Jarju S."/>
            <person name="Secka A."/>
            <person name="Antonio M."/>
            <person name="Oren A."/>
            <person name="Chaudhuri R.R."/>
            <person name="La Ragione R."/>
            <person name="Hildebrand F."/>
            <person name="Pallen M.J."/>
        </authorList>
    </citation>
    <scope>NUCLEOTIDE SEQUENCE</scope>
    <source>
        <strain evidence="14">ChiW4-1371</strain>
    </source>
</reference>
<comment type="caution">
    <text evidence="14">The sequence shown here is derived from an EMBL/GenBank/DDBJ whole genome shotgun (WGS) entry which is preliminary data.</text>
</comment>
<feature type="binding site" evidence="11">
    <location>
        <position position="403"/>
    </location>
    <ligand>
        <name>L-glutamine</name>
        <dbReference type="ChEBI" id="CHEBI:58359"/>
    </ligand>
</feature>
<comment type="similarity">
    <text evidence="2 11">Belongs to the CTP synthase family.</text>
</comment>
<dbReference type="AlphaFoldDB" id="A0A9D2KDR0"/>
<evidence type="ECO:0000256" key="3">
    <source>
        <dbReference type="ARBA" id="ARBA00022598"/>
    </source>
</evidence>
<feature type="binding site" evidence="11">
    <location>
        <position position="139"/>
    </location>
    <ligand>
        <name>Mg(2+)</name>
        <dbReference type="ChEBI" id="CHEBI:18420"/>
    </ligand>
</feature>
<name>A0A9D2KDR0_9BACT</name>
<evidence type="ECO:0000256" key="9">
    <source>
        <dbReference type="ARBA" id="ARBA00022975"/>
    </source>
</evidence>
<feature type="binding site" evidence="11">
    <location>
        <begin position="380"/>
        <end position="383"/>
    </location>
    <ligand>
        <name>L-glutamine</name>
        <dbReference type="ChEBI" id="CHEBI:58359"/>
    </ligand>
</feature>
<dbReference type="SUPFAM" id="SSF52540">
    <property type="entry name" value="P-loop containing nucleoside triphosphate hydrolases"/>
    <property type="match status" value="1"/>
</dbReference>
<dbReference type="InterPro" id="IPR029062">
    <property type="entry name" value="Class_I_gatase-like"/>
</dbReference>
<keyword evidence="7 11" id="KW-0460">Magnesium</keyword>
<keyword evidence="4 11" id="KW-0479">Metal-binding</keyword>
<comment type="subunit">
    <text evidence="11">Homotetramer.</text>
</comment>
<feature type="binding site" evidence="11">
    <location>
        <position position="13"/>
    </location>
    <ligand>
        <name>UTP</name>
        <dbReference type="ChEBI" id="CHEBI:46398"/>
    </ligand>
</feature>
<dbReference type="Proteomes" id="UP000824176">
    <property type="component" value="Unassembled WGS sequence"/>
</dbReference>
<feature type="binding site" evidence="11">
    <location>
        <position position="13"/>
    </location>
    <ligand>
        <name>CTP</name>
        <dbReference type="ChEBI" id="CHEBI:37563"/>
        <note>allosteric inhibitor</note>
    </ligand>
</feature>
<feature type="binding site" evidence="11">
    <location>
        <begin position="146"/>
        <end position="148"/>
    </location>
    <ligand>
        <name>CTP</name>
        <dbReference type="ChEBI" id="CHEBI:37563"/>
        <note>allosteric inhibitor</note>
    </ligand>
</feature>
<evidence type="ECO:0000256" key="7">
    <source>
        <dbReference type="ARBA" id="ARBA00022842"/>
    </source>
</evidence>
<comment type="catalytic activity">
    <reaction evidence="11">
        <text>UTP + NH4(+) + ATP = CTP + ADP + phosphate + 2 H(+)</text>
        <dbReference type="Rhea" id="RHEA:16597"/>
        <dbReference type="ChEBI" id="CHEBI:15378"/>
        <dbReference type="ChEBI" id="CHEBI:28938"/>
        <dbReference type="ChEBI" id="CHEBI:30616"/>
        <dbReference type="ChEBI" id="CHEBI:37563"/>
        <dbReference type="ChEBI" id="CHEBI:43474"/>
        <dbReference type="ChEBI" id="CHEBI:46398"/>
        <dbReference type="ChEBI" id="CHEBI:456216"/>
    </reaction>
</comment>
<accession>A0A9D2KDR0</accession>